<dbReference type="GO" id="GO:0016020">
    <property type="term" value="C:membrane"/>
    <property type="evidence" value="ECO:0007669"/>
    <property type="project" value="UniProtKB-SubCell"/>
</dbReference>
<dbReference type="EMBL" id="CP003378">
    <property type="protein sequence ID" value="AFZ71134.1"/>
    <property type="molecule type" value="Genomic_DNA"/>
</dbReference>
<dbReference type="eggNOG" id="arCOG01557">
    <property type="taxonomic scope" value="Archaea"/>
</dbReference>
<dbReference type="InterPro" id="IPR000440">
    <property type="entry name" value="NADH_UbQ/plastoQ_OxRdtase_su3"/>
</dbReference>
<gene>
    <name evidence="8" type="ordered locus">Calag_1427</name>
</gene>
<dbReference type="RefSeq" id="WP_015233031.1">
    <property type="nucleotide sequence ID" value="NC_019791.1"/>
</dbReference>
<comment type="subcellular location">
    <subcellularLocation>
        <location evidence="1">Membrane</location>
    </subcellularLocation>
</comment>
<feature type="transmembrane region" description="Helical" evidence="7">
    <location>
        <begin position="100"/>
        <end position="123"/>
    </location>
</feature>
<keyword evidence="5 7" id="KW-1133">Transmembrane helix</keyword>
<feature type="transmembrane region" description="Helical" evidence="7">
    <location>
        <begin position="72"/>
        <end position="94"/>
    </location>
</feature>
<dbReference type="Pfam" id="PF00507">
    <property type="entry name" value="Oxidored_q4"/>
    <property type="match status" value="1"/>
</dbReference>
<evidence type="ECO:0000256" key="1">
    <source>
        <dbReference type="ARBA" id="ARBA00004370"/>
    </source>
</evidence>
<dbReference type="KEGG" id="clg:Calag_1427"/>
<evidence type="ECO:0000256" key="6">
    <source>
        <dbReference type="ARBA" id="ARBA00023136"/>
    </source>
</evidence>
<dbReference type="GeneID" id="14212687"/>
<feature type="transmembrane region" description="Helical" evidence="7">
    <location>
        <begin position="12"/>
        <end position="33"/>
    </location>
</feature>
<evidence type="ECO:0000256" key="7">
    <source>
        <dbReference type="SAM" id="Phobius"/>
    </source>
</evidence>
<dbReference type="AlphaFoldDB" id="L0ACJ3"/>
<dbReference type="HOGENOM" id="CLU_147805_1_0_2"/>
<evidence type="ECO:0000256" key="2">
    <source>
        <dbReference type="ARBA" id="ARBA00008472"/>
    </source>
</evidence>
<dbReference type="Proteomes" id="UP000010469">
    <property type="component" value="Chromosome"/>
</dbReference>
<evidence type="ECO:0000256" key="4">
    <source>
        <dbReference type="ARBA" id="ARBA00022692"/>
    </source>
</evidence>
<dbReference type="InParanoid" id="L0ACJ3"/>
<keyword evidence="6 7" id="KW-0472">Membrane</keyword>
<dbReference type="NCBIfam" id="NF004729">
    <property type="entry name" value="PRK06073.1-5"/>
    <property type="match status" value="1"/>
</dbReference>
<keyword evidence="3" id="KW-0813">Transport</keyword>
<evidence type="ECO:0000256" key="5">
    <source>
        <dbReference type="ARBA" id="ARBA00022989"/>
    </source>
</evidence>
<dbReference type="FunCoup" id="L0ACJ3">
    <property type="interactions" value="22"/>
</dbReference>
<dbReference type="STRING" id="1056495.Calag_1427"/>
<evidence type="ECO:0000256" key="3">
    <source>
        <dbReference type="ARBA" id="ARBA00022448"/>
    </source>
</evidence>
<comment type="similarity">
    <text evidence="2">Belongs to the complex I subunit 3 family.</text>
</comment>
<organism evidence="8 9">
    <name type="scientific">Caldisphaera lagunensis (strain DSM 15908 / JCM 11604 / ANMR 0165 / IC-154)</name>
    <dbReference type="NCBI Taxonomy" id="1056495"/>
    <lineage>
        <taxon>Archaea</taxon>
        <taxon>Thermoproteota</taxon>
        <taxon>Thermoprotei</taxon>
        <taxon>Acidilobales</taxon>
        <taxon>Caldisphaeraceae</taxon>
        <taxon>Caldisphaera</taxon>
    </lineage>
</organism>
<accession>L0ACJ3</accession>
<name>L0ACJ3_CALLD</name>
<sequence length="134" mass="15081">MSIAYNPLVIAANSMIIVPAIVLLLLVAVIYLLKWLLRASPEIEKTEPYKKIPFESANPPKGVGKGKVSFQYFGYLVMFLAMEPAVVLLTFISIVPRTLIFHAILLYLILILVFAPLLAYAAYESKRIKNWILD</sequence>
<keyword evidence="9" id="KW-1185">Reference proteome</keyword>
<proteinExistence type="inferred from homology"/>
<protein>
    <submittedName>
        <fullName evidence="8">NADH:ubiquinone oxidoreductase subunit 3 (Chain A)</fullName>
    </submittedName>
</protein>
<reference evidence="9" key="1">
    <citation type="submission" date="2012-03" db="EMBL/GenBank/DDBJ databases">
        <title>Complete genome of Caldisphaera lagunensis DSM 15908.</title>
        <authorList>
            <person name="Lucas S."/>
            <person name="Copeland A."/>
            <person name="Lapidus A."/>
            <person name="Glavina del Rio T."/>
            <person name="Dalin E."/>
            <person name="Tice H."/>
            <person name="Bruce D."/>
            <person name="Goodwin L."/>
            <person name="Pitluck S."/>
            <person name="Peters L."/>
            <person name="Mikhailova N."/>
            <person name="Teshima H."/>
            <person name="Kyrpides N."/>
            <person name="Mavromatis K."/>
            <person name="Ivanova N."/>
            <person name="Brettin T."/>
            <person name="Detter J.C."/>
            <person name="Han C."/>
            <person name="Larimer F."/>
            <person name="Land M."/>
            <person name="Hauser L."/>
            <person name="Markowitz V."/>
            <person name="Cheng J.-F."/>
            <person name="Hugenholtz P."/>
            <person name="Woyke T."/>
            <person name="Wu D."/>
            <person name="Spring S."/>
            <person name="Schroeder M."/>
            <person name="Brambilla E."/>
            <person name="Klenk H.-P."/>
            <person name="Eisen J.A."/>
        </authorList>
    </citation>
    <scope>NUCLEOTIDE SEQUENCE [LARGE SCALE GENOMIC DNA]</scope>
    <source>
        <strain evidence="9">DSM 15908 / JCM 11604 / IC-154</strain>
    </source>
</reference>
<evidence type="ECO:0000313" key="9">
    <source>
        <dbReference type="Proteomes" id="UP000010469"/>
    </source>
</evidence>
<dbReference type="Gene3D" id="1.20.58.1610">
    <property type="entry name" value="NADH:ubiquinone/plastoquinone oxidoreductase, chain 3"/>
    <property type="match status" value="1"/>
</dbReference>
<keyword evidence="8" id="KW-0830">Ubiquinone</keyword>
<evidence type="ECO:0000313" key="8">
    <source>
        <dbReference type="EMBL" id="AFZ71134.1"/>
    </source>
</evidence>
<dbReference type="InterPro" id="IPR038430">
    <property type="entry name" value="NDAH_ubi_oxred_su3_sf"/>
</dbReference>
<keyword evidence="4 7" id="KW-0812">Transmembrane</keyword>
<dbReference type="GO" id="GO:0008137">
    <property type="term" value="F:NADH dehydrogenase (ubiquinone) activity"/>
    <property type="evidence" value="ECO:0007669"/>
    <property type="project" value="InterPro"/>
</dbReference>